<dbReference type="SUPFAM" id="SSF52821">
    <property type="entry name" value="Rhodanese/Cell cycle control phosphatase"/>
    <property type="match status" value="2"/>
</dbReference>
<dbReference type="Proteomes" id="UP000235703">
    <property type="component" value="Unassembled WGS sequence"/>
</dbReference>
<organism evidence="4 5">
    <name type="scientific">Brevibacterium luteolum</name>
    <dbReference type="NCBI Taxonomy" id="199591"/>
    <lineage>
        <taxon>Bacteria</taxon>
        <taxon>Bacillati</taxon>
        <taxon>Actinomycetota</taxon>
        <taxon>Actinomycetes</taxon>
        <taxon>Micrococcales</taxon>
        <taxon>Brevibacteriaceae</taxon>
        <taxon>Brevibacterium</taxon>
    </lineage>
</organism>
<dbReference type="InterPro" id="IPR036873">
    <property type="entry name" value="Rhodanese-like_dom_sf"/>
</dbReference>
<dbReference type="AlphaFoldDB" id="A0A2N6PES9"/>
<dbReference type="GO" id="GO:0004792">
    <property type="term" value="F:thiosulfate-cyanide sulfurtransferase activity"/>
    <property type="evidence" value="ECO:0007669"/>
    <property type="project" value="InterPro"/>
</dbReference>
<sequence length="300" mass="30907">MSRADHLITVDQLAAERMSASPPVLLDVRWSLQQPDGSGAFAAGHIPGALYVSLDDDLAGSSDDAREGRHPLPSPSRFEQTVRSWGIEAATPVVVYDAGPGLGAARAWWLLRWAGVGNVRLLDGGYAAWTQAEREVEAGSAEHAAAEVPASAFEIRPGQLPVTDADGIAELAASGTVIDARAPERYAGESEPLDSRAGHIPGALSAPAPGNLSDGMFLEEDGLKQRFAALGIDVEAGSGAGEGGQAPVGVYCGSGVTACHNALALATLGIDSVLYAPSWSGWSSDAERPAATGFEEPVDS</sequence>
<evidence type="ECO:0000256" key="1">
    <source>
        <dbReference type="ARBA" id="ARBA00022679"/>
    </source>
</evidence>
<dbReference type="SMART" id="SM00450">
    <property type="entry name" value="RHOD"/>
    <property type="match status" value="2"/>
</dbReference>
<evidence type="ECO:0000256" key="2">
    <source>
        <dbReference type="ARBA" id="ARBA00022737"/>
    </source>
</evidence>
<gene>
    <name evidence="4" type="ORF">CJ198_12860</name>
</gene>
<protein>
    <submittedName>
        <fullName evidence="4">Sulfurtransferase</fullName>
    </submittedName>
</protein>
<reference evidence="4 5" key="1">
    <citation type="submission" date="2017-09" db="EMBL/GenBank/DDBJ databases">
        <title>Bacterial strain isolated from the female urinary microbiota.</title>
        <authorList>
            <person name="Thomas-White K."/>
            <person name="Kumar N."/>
            <person name="Forster S."/>
            <person name="Putonti C."/>
            <person name="Lawley T."/>
            <person name="Wolfe A.J."/>
        </authorList>
    </citation>
    <scope>NUCLEOTIDE SEQUENCE [LARGE SCALE GENOMIC DNA]</scope>
    <source>
        <strain evidence="4 5">UMB0680</strain>
    </source>
</reference>
<dbReference type="EMBL" id="PNFZ01000009">
    <property type="protein sequence ID" value="PMB97191.1"/>
    <property type="molecule type" value="Genomic_DNA"/>
</dbReference>
<evidence type="ECO:0000259" key="3">
    <source>
        <dbReference type="PROSITE" id="PS50206"/>
    </source>
</evidence>
<dbReference type="GeneID" id="86842897"/>
<proteinExistence type="predicted"/>
<dbReference type="CDD" id="cd01449">
    <property type="entry name" value="TST_Repeat_2"/>
    <property type="match status" value="1"/>
</dbReference>
<keyword evidence="5" id="KW-1185">Reference proteome</keyword>
<accession>A0A2N6PES9</accession>
<comment type="caution">
    <text evidence="4">The sequence shown here is derived from an EMBL/GenBank/DDBJ whole genome shotgun (WGS) entry which is preliminary data.</text>
</comment>
<dbReference type="InterPro" id="IPR045078">
    <property type="entry name" value="TST/MPST-like"/>
</dbReference>
<feature type="domain" description="Rhodanese" evidence="3">
    <location>
        <begin position="171"/>
        <end position="291"/>
    </location>
</feature>
<evidence type="ECO:0000313" key="5">
    <source>
        <dbReference type="Proteomes" id="UP000235703"/>
    </source>
</evidence>
<evidence type="ECO:0000313" key="4">
    <source>
        <dbReference type="EMBL" id="PMB97191.1"/>
    </source>
</evidence>
<dbReference type="InterPro" id="IPR001763">
    <property type="entry name" value="Rhodanese-like_dom"/>
</dbReference>
<keyword evidence="1 4" id="KW-0808">Transferase</keyword>
<keyword evidence="2" id="KW-0677">Repeat</keyword>
<dbReference type="Pfam" id="PF00581">
    <property type="entry name" value="Rhodanese"/>
    <property type="match status" value="2"/>
</dbReference>
<dbReference type="InterPro" id="IPR001307">
    <property type="entry name" value="Thiosulphate_STrfase_CS"/>
</dbReference>
<dbReference type="OrthoDB" id="9770030at2"/>
<dbReference type="PANTHER" id="PTHR11364:SF27">
    <property type="entry name" value="SULFURTRANSFERASE"/>
    <property type="match status" value="1"/>
</dbReference>
<dbReference type="Gene3D" id="3.40.250.10">
    <property type="entry name" value="Rhodanese-like domain"/>
    <property type="match status" value="2"/>
</dbReference>
<dbReference type="PANTHER" id="PTHR11364">
    <property type="entry name" value="THIOSULFATE SULFERTANSFERASE"/>
    <property type="match status" value="1"/>
</dbReference>
<feature type="domain" description="Rhodanese" evidence="3">
    <location>
        <begin position="19"/>
        <end position="138"/>
    </location>
</feature>
<dbReference type="RefSeq" id="WP_102163006.1">
    <property type="nucleotide sequence ID" value="NZ_JALXPL010000018.1"/>
</dbReference>
<dbReference type="PROSITE" id="PS00380">
    <property type="entry name" value="RHODANESE_1"/>
    <property type="match status" value="1"/>
</dbReference>
<dbReference type="CDD" id="cd01448">
    <property type="entry name" value="TST_Repeat_1"/>
    <property type="match status" value="1"/>
</dbReference>
<dbReference type="PROSITE" id="PS50206">
    <property type="entry name" value="RHODANESE_3"/>
    <property type="match status" value="2"/>
</dbReference>
<name>A0A2N6PES9_9MICO</name>